<reference evidence="1 2" key="1">
    <citation type="journal article" date="2022" name="Plant J.">
        <title>Chromosome-level genome of Camellia lanceoleosa provides a valuable resource for understanding genome evolution and self-incompatibility.</title>
        <authorList>
            <person name="Gong W."/>
            <person name="Xiao S."/>
            <person name="Wang L."/>
            <person name="Liao Z."/>
            <person name="Chang Y."/>
            <person name="Mo W."/>
            <person name="Hu G."/>
            <person name="Li W."/>
            <person name="Zhao G."/>
            <person name="Zhu H."/>
            <person name="Hu X."/>
            <person name="Ji K."/>
            <person name="Xiang X."/>
            <person name="Song Q."/>
            <person name="Yuan D."/>
            <person name="Jin S."/>
            <person name="Zhang L."/>
        </authorList>
    </citation>
    <scope>NUCLEOTIDE SEQUENCE [LARGE SCALE GENOMIC DNA]</scope>
    <source>
        <strain evidence="1">SQ_2022a</strain>
    </source>
</reference>
<dbReference type="EMBL" id="CM045771">
    <property type="protein sequence ID" value="KAI7989251.1"/>
    <property type="molecule type" value="Genomic_DNA"/>
</dbReference>
<organism evidence="1 2">
    <name type="scientific">Camellia lanceoleosa</name>
    <dbReference type="NCBI Taxonomy" id="1840588"/>
    <lineage>
        <taxon>Eukaryota</taxon>
        <taxon>Viridiplantae</taxon>
        <taxon>Streptophyta</taxon>
        <taxon>Embryophyta</taxon>
        <taxon>Tracheophyta</taxon>
        <taxon>Spermatophyta</taxon>
        <taxon>Magnoliopsida</taxon>
        <taxon>eudicotyledons</taxon>
        <taxon>Gunneridae</taxon>
        <taxon>Pentapetalae</taxon>
        <taxon>asterids</taxon>
        <taxon>Ericales</taxon>
        <taxon>Theaceae</taxon>
        <taxon>Camellia</taxon>
    </lineage>
</organism>
<comment type="caution">
    <text evidence="1">The sequence shown here is derived from an EMBL/GenBank/DDBJ whole genome shotgun (WGS) entry which is preliminary data.</text>
</comment>
<name>A0ACC0FMS5_9ERIC</name>
<proteinExistence type="predicted"/>
<sequence>MRHSRLYWWGSHNSPKNSKWRPEYLIETTMNKRYQALMEQVESVGLNPKCIASSVRDLQDENTKLRQICKEDRDDKALFKKLENMEQLLDKNVVLESSLSDLSSELKGSQANVKALQESCQSLHGEKSALVSEKAALLSQSQIITENMQKILEKNTVLENSLFGANVELEGLREKSKSLEELCKSLYNDQSNLIAERGTLVVQLDNVERRLENLEMRFAVSEQKYAGMEKEKECTLSQVEELKVSLGVEKQERASFALSKVYTRHGTKELHSIDGVPETCRGIQIDGETRFDLESDNPEQQVEAVLLLDEIEKPRMGIYHQVFKALEIGLDNELDDEIANEQIFVHHVIENIEDMKCSLSNLGDDKQQLLLENSVLLTLVGQLRLEGVEFWSEKKILEQEFMTEQLVMVQNEKHRLLEINRQLKSEVKMGDQLANIFKAEMEWLCMQQGDLQRAYLKLQGEYSQVLAENRSLLKNLSELKEEKCIAEEENNFILLETLALDNLSVIFKNFGTEKSVELKLLCEDMHNLHGVNSDLEKEVGVLGGELEMKETENLLLKDSMKKLEEELLEVRDFDNQLRHKISTGKNFLCQKEIKLLEAEDKLKATEDLNSELCRTVEGLKKQHEESILMKENLEKHIFELSEENTSQNKEIECLREVNGNLDSELGILREDVEVHRIREENLSSKLQEIGNNFEIWEAEAATLHFDLQISNIREVLFENKFNELTGVCETLENENASKAVEIEQMKERVSFMETEIGGLKAQLFAYAPAIDSLRDNIASLEHNVLSPPELNVADNQVQKDVELVHNHEKRCQEPMEDHNSAIPNRIPALQNLQTRMKAVEKVVTEEKKKLVMQKSLNTNIKLDAALKEFEELKSNYRVSRKKDKQMAEMELRDELVDRLKLQKTKPEISEVRNGILMKDIPLDHVSDGSLYGISRRSNHGADDQMLELWEAAEDGCGLDRTLKESHKQANKPTEDDTPCQEFEHAEHKNENHSLDLQVEKELGVDRLEVPTCVPEPHQDQNKKKILERLDSDAQMLKNLMITVENLRRKLEMNKKRKKAKSIDFETVKEQLQEVEETIVQLVEVNGQLSQNIEQSPLHLDGNASPELEEAGDVQRKRVLEQARKGSEKIGWLQLEVQIIDYVLLKLLDEKKNNEKTRFSRSKTTTILRDFIHSGRSSPRRKKAGRFGCFRLPTNGDSNNISSFNKISSE</sequence>
<evidence type="ECO:0000313" key="2">
    <source>
        <dbReference type="Proteomes" id="UP001060215"/>
    </source>
</evidence>
<accession>A0ACC0FMS5</accession>
<keyword evidence="2" id="KW-1185">Reference proteome</keyword>
<dbReference type="Proteomes" id="UP001060215">
    <property type="component" value="Chromosome 14"/>
</dbReference>
<evidence type="ECO:0000313" key="1">
    <source>
        <dbReference type="EMBL" id="KAI7989251.1"/>
    </source>
</evidence>
<gene>
    <name evidence="1" type="ORF">LOK49_LG13G03024</name>
</gene>
<protein>
    <submittedName>
        <fullName evidence="1">Protein NETWORKED 1A</fullName>
    </submittedName>
</protein>